<dbReference type="OrthoDB" id="9807246at2"/>
<dbReference type="EMBL" id="NHON01000012">
    <property type="protein sequence ID" value="OWJ67491.1"/>
    <property type="molecule type" value="Genomic_DNA"/>
</dbReference>
<reference evidence="7" key="1">
    <citation type="submission" date="2017-05" db="EMBL/GenBank/DDBJ databases">
        <authorList>
            <person name="Macchi M."/>
            <person name="Festa S."/>
            <person name="Coppotelli B.M."/>
            <person name="Morelli I.S."/>
        </authorList>
    </citation>
    <scope>NUCLEOTIDE SEQUENCE [LARGE SCALE GENOMIC DNA]</scope>
    <source>
        <strain evidence="7">I</strain>
    </source>
</reference>
<keyword evidence="2" id="KW-0479">Metal-binding</keyword>
<dbReference type="Proteomes" id="UP000196655">
    <property type="component" value="Unassembled WGS sequence"/>
</dbReference>
<dbReference type="GO" id="GO:0016846">
    <property type="term" value="F:carbon-sulfur lyase activity"/>
    <property type="evidence" value="ECO:0007669"/>
    <property type="project" value="InterPro"/>
</dbReference>
<proteinExistence type="inferred from homology"/>
<name>A0A211ZQD1_9PROT</name>
<dbReference type="GO" id="GO:0046872">
    <property type="term" value="F:metal ion binding"/>
    <property type="evidence" value="ECO:0007669"/>
    <property type="project" value="UniProtKB-KW"/>
</dbReference>
<evidence type="ECO:0000256" key="3">
    <source>
        <dbReference type="ARBA" id="ARBA00022833"/>
    </source>
</evidence>
<evidence type="ECO:0000313" key="6">
    <source>
        <dbReference type="EMBL" id="OWJ67491.1"/>
    </source>
</evidence>
<dbReference type="PANTHER" id="PTHR33337">
    <property type="entry name" value="GFA DOMAIN-CONTAINING PROTEIN"/>
    <property type="match status" value="1"/>
</dbReference>
<keyword evidence="7" id="KW-1185">Reference proteome</keyword>
<dbReference type="InterPro" id="IPR006913">
    <property type="entry name" value="CENP-V/GFA"/>
</dbReference>
<evidence type="ECO:0000256" key="2">
    <source>
        <dbReference type="ARBA" id="ARBA00022723"/>
    </source>
</evidence>
<organism evidence="6 7">
    <name type="scientific">Inquilinus limosus</name>
    <dbReference type="NCBI Taxonomy" id="171674"/>
    <lineage>
        <taxon>Bacteria</taxon>
        <taxon>Pseudomonadati</taxon>
        <taxon>Pseudomonadota</taxon>
        <taxon>Alphaproteobacteria</taxon>
        <taxon>Rhodospirillales</taxon>
        <taxon>Rhodospirillaceae</taxon>
        <taxon>Inquilinus</taxon>
    </lineage>
</organism>
<keyword evidence="3" id="KW-0862">Zinc</keyword>
<evidence type="ECO:0000259" key="5">
    <source>
        <dbReference type="PROSITE" id="PS51891"/>
    </source>
</evidence>
<dbReference type="PANTHER" id="PTHR33337:SF40">
    <property type="entry name" value="CENP-V_GFA DOMAIN-CONTAINING PROTEIN-RELATED"/>
    <property type="match status" value="1"/>
</dbReference>
<comment type="caution">
    <text evidence="6">The sequence shown here is derived from an EMBL/GenBank/DDBJ whole genome shotgun (WGS) entry which is preliminary data.</text>
</comment>
<dbReference type="Pfam" id="PF04828">
    <property type="entry name" value="GFA"/>
    <property type="match status" value="1"/>
</dbReference>
<evidence type="ECO:0000313" key="7">
    <source>
        <dbReference type="Proteomes" id="UP000196655"/>
    </source>
</evidence>
<protein>
    <submittedName>
        <fullName evidence="6">Aldehyde-activating protein</fullName>
    </submittedName>
</protein>
<keyword evidence="4" id="KW-0456">Lyase</keyword>
<dbReference type="InterPro" id="IPR011057">
    <property type="entry name" value="Mss4-like_sf"/>
</dbReference>
<sequence>MARTASCACGGLRVTCAAEPILVVQCHCLACQRRTGSPFGVAALFRREDVRAEGPDRCYERPSDSGVPVLFHFCPNCGSTVFREPRRKPDAVAVAVGTFADPGFPAPDQAIHGQHRHPWVGEPG</sequence>
<gene>
    <name evidence="6" type="ORF">BWR60_08785</name>
</gene>
<accession>A0A211ZQD1</accession>
<dbReference type="SUPFAM" id="SSF51316">
    <property type="entry name" value="Mss4-like"/>
    <property type="match status" value="1"/>
</dbReference>
<comment type="similarity">
    <text evidence="1">Belongs to the Gfa family.</text>
</comment>
<dbReference type="RefSeq" id="WP_088150632.1">
    <property type="nucleotide sequence ID" value="NZ_NHON01000012.1"/>
</dbReference>
<feature type="domain" description="CENP-V/GFA" evidence="5">
    <location>
        <begin position="3"/>
        <end position="120"/>
    </location>
</feature>
<dbReference type="Gene3D" id="3.90.1590.10">
    <property type="entry name" value="glutathione-dependent formaldehyde- activating enzyme (gfa)"/>
    <property type="match status" value="1"/>
</dbReference>
<dbReference type="AlphaFoldDB" id="A0A211ZQD1"/>
<evidence type="ECO:0000256" key="4">
    <source>
        <dbReference type="ARBA" id="ARBA00023239"/>
    </source>
</evidence>
<evidence type="ECO:0000256" key="1">
    <source>
        <dbReference type="ARBA" id="ARBA00005495"/>
    </source>
</evidence>
<dbReference type="PROSITE" id="PS51891">
    <property type="entry name" value="CENP_V_GFA"/>
    <property type="match status" value="1"/>
</dbReference>